<dbReference type="PANTHER" id="PTHR47506">
    <property type="entry name" value="TRANSCRIPTIONAL REGULATORY PROTEIN"/>
    <property type="match status" value="1"/>
</dbReference>
<keyword evidence="2 4" id="KW-0238">DNA-binding</keyword>
<proteinExistence type="predicted"/>
<dbReference type="AlphaFoldDB" id="A0A4S4FMA0"/>
<reference evidence="6 7" key="1">
    <citation type="submission" date="2019-04" db="EMBL/GenBank/DDBJ databases">
        <authorList>
            <person name="Jiang L."/>
        </authorList>
    </citation>
    <scope>NUCLEOTIDE SEQUENCE [LARGE SCALE GENOMIC DNA]</scope>
    <source>
        <strain evidence="6 7">YIM 131853</strain>
    </source>
</reference>
<accession>A0A4S4FMA0</accession>
<dbReference type="PANTHER" id="PTHR47506:SF1">
    <property type="entry name" value="HTH-TYPE TRANSCRIPTIONAL REGULATOR YJDC"/>
    <property type="match status" value="1"/>
</dbReference>
<evidence type="ECO:0000259" key="5">
    <source>
        <dbReference type="PROSITE" id="PS50977"/>
    </source>
</evidence>
<dbReference type="OrthoDB" id="9805134at2"/>
<dbReference type="SUPFAM" id="SSF46689">
    <property type="entry name" value="Homeodomain-like"/>
    <property type="match status" value="1"/>
</dbReference>
<evidence type="ECO:0000256" key="3">
    <source>
        <dbReference type="ARBA" id="ARBA00023163"/>
    </source>
</evidence>
<dbReference type="Pfam" id="PF21993">
    <property type="entry name" value="TetR_C_13_2"/>
    <property type="match status" value="1"/>
</dbReference>
<organism evidence="6 7">
    <name type="scientific">Naasia lichenicola</name>
    <dbReference type="NCBI Taxonomy" id="2565933"/>
    <lineage>
        <taxon>Bacteria</taxon>
        <taxon>Bacillati</taxon>
        <taxon>Actinomycetota</taxon>
        <taxon>Actinomycetes</taxon>
        <taxon>Micrococcales</taxon>
        <taxon>Microbacteriaceae</taxon>
        <taxon>Naasia</taxon>
    </lineage>
</organism>
<evidence type="ECO:0000256" key="1">
    <source>
        <dbReference type="ARBA" id="ARBA00023015"/>
    </source>
</evidence>
<keyword evidence="1" id="KW-0805">Transcription regulation</keyword>
<dbReference type="Gene3D" id="1.10.357.10">
    <property type="entry name" value="Tetracycline Repressor, domain 2"/>
    <property type="match status" value="1"/>
</dbReference>
<dbReference type="Pfam" id="PF00440">
    <property type="entry name" value="TetR_N"/>
    <property type="match status" value="1"/>
</dbReference>
<dbReference type="RefSeq" id="WP_136426673.1">
    <property type="nucleotide sequence ID" value="NZ_SSSM01000003.1"/>
</dbReference>
<dbReference type="Gene3D" id="1.10.10.60">
    <property type="entry name" value="Homeodomain-like"/>
    <property type="match status" value="1"/>
</dbReference>
<comment type="caution">
    <text evidence="6">The sequence shown here is derived from an EMBL/GenBank/DDBJ whole genome shotgun (WGS) entry which is preliminary data.</text>
</comment>
<dbReference type="InterPro" id="IPR009057">
    <property type="entry name" value="Homeodomain-like_sf"/>
</dbReference>
<name>A0A4S4FMA0_9MICO</name>
<evidence type="ECO:0000313" key="6">
    <source>
        <dbReference type="EMBL" id="THG31553.1"/>
    </source>
</evidence>
<protein>
    <submittedName>
        <fullName evidence="6">TetR/AcrR family transcriptional regulator</fullName>
    </submittedName>
</protein>
<dbReference type="PROSITE" id="PS50977">
    <property type="entry name" value="HTH_TETR_2"/>
    <property type="match status" value="1"/>
</dbReference>
<dbReference type="Proteomes" id="UP000309133">
    <property type="component" value="Unassembled WGS sequence"/>
</dbReference>
<evidence type="ECO:0000256" key="4">
    <source>
        <dbReference type="PROSITE-ProRule" id="PRU00335"/>
    </source>
</evidence>
<feature type="domain" description="HTH tetR-type" evidence="5">
    <location>
        <begin position="6"/>
        <end position="66"/>
    </location>
</feature>
<sequence length="190" mass="20532">MARSREFDDELLRATALGFFWSSGYEKTSLGEISKASGVGNGSIYAAYGSKHGLFMSIFESYCESRVQIVTHAMATGREPIDSVREFLAVVIADCANQPGRRGCLLVNTISEFGSSKSDVMALARRTNLAMTDVIEDRIRGAKFAAEREHTVAAQILLVSQGLISLSRLNTPSHELTGIAEAYSSTLDAA</sequence>
<dbReference type="InterPro" id="IPR054156">
    <property type="entry name" value="YxaF_TetR_C"/>
</dbReference>
<evidence type="ECO:0000256" key="2">
    <source>
        <dbReference type="ARBA" id="ARBA00023125"/>
    </source>
</evidence>
<feature type="DNA-binding region" description="H-T-H motif" evidence="4">
    <location>
        <begin position="29"/>
        <end position="48"/>
    </location>
</feature>
<dbReference type="SUPFAM" id="SSF48498">
    <property type="entry name" value="Tetracyclin repressor-like, C-terminal domain"/>
    <property type="match status" value="1"/>
</dbReference>
<keyword evidence="7" id="KW-1185">Reference proteome</keyword>
<evidence type="ECO:0000313" key="7">
    <source>
        <dbReference type="Proteomes" id="UP000309133"/>
    </source>
</evidence>
<dbReference type="InterPro" id="IPR001647">
    <property type="entry name" value="HTH_TetR"/>
</dbReference>
<dbReference type="InterPro" id="IPR036271">
    <property type="entry name" value="Tet_transcr_reg_TetR-rel_C_sf"/>
</dbReference>
<dbReference type="EMBL" id="SSSM01000003">
    <property type="protein sequence ID" value="THG31553.1"/>
    <property type="molecule type" value="Genomic_DNA"/>
</dbReference>
<dbReference type="GO" id="GO:0003677">
    <property type="term" value="F:DNA binding"/>
    <property type="evidence" value="ECO:0007669"/>
    <property type="project" value="UniProtKB-UniRule"/>
</dbReference>
<gene>
    <name evidence="6" type="ORF">E6C64_05610</name>
</gene>
<keyword evidence="3" id="KW-0804">Transcription</keyword>